<dbReference type="PANTHER" id="PTHR30566">
    <property type="entry name" value="YNAI-RELATED MECHANOSENSITIVE ION CHANNEL"/>
    <property type="match status" value="1"/>
</dbReference>
<dbReference type="EMBL" id="JAPIVE010000001">
    <property type="protein sequence ID" value="MCX2522752.1"/>
    <property type="molecule type" value="Genomic_DNA"/>
</dbReference>
<evidence type="ECO:0000259" key="2">
    <source>
        <dbReference type="Pfam" id="PF00924"/>
    </source>
</evidence>
<feature type="transmembrane region" description="Helical" evidence="1">
    <location>
        <begin position="212"/>
        <end position="238"/>
    </location>
</feature>
<evidence type="ECO:0000313" key="3">
    <source>
        <dbReference type="EMBL" id="MCX2522752.1"/>
    </source>
</evidence>
<keyword evidence="1" id="KW-1133">Transmembrane helix</keyword>
<feature type="transmembrane region" description="Helical" evidence="1">
    <location>
        <begin position="332"/>
        <end position="357"/>
    </location>
</feature>
<sequence>MTMKQSWQGWRVMVAVVLSIGLGLGVAQAEETKNQEGLWYSTESMNTGLPGEMDEAMLRTPREAMRSFTELTDKGDFEGAAHILNLTDLSPTEQRERGAMLARKLSEVFRRGKWLNISSLSGRRDAVIEDASGKDSRAGEPRRDIELVSMEVGSDAYDIRLGRYRISDHEPVWMITPESVRAIPALYDRYGPSRFEHYIPDRFKTPMGLLKLWEWFAIPLVLLMLWLIGKAVHALIGFMARWLPSGSPSIFVIQIQGPVAMIVVALVTQMLIEYVVSFSAIFATTLRVALITVMAWSAGAIALTLVDTFMLHLTRHMVGQIDDAKPRDDRKLLTTLYALRRVIILVLVISVTIYVLSQVKLFETLGMSILASASVLAVLVGVAGQAVLGNILSSFQLSLAKPVRIGDLVMFEGQWCYVEGIFYTYIRLRVWNERRLIVPVTYFASKAFENLSAGNTREYRSMELNVHLNADIAVLREKFLEFAQEEDDVIEHHKLLCSVTAQTISAQTLTCFLMASDPISGWRAEANIRERMLAFIRDHHPDWWPRNVMVISQQDITRGDADAP</sequence>
<dbReference type="Gene3D" id="1.10.287.1260">
    <property type="match status" value="1"/>
</dbReference>
<dbReference type="RefSeq" id="WP_265895239.1">
    <property type="nucleotide sequence ID" value="NZ_JAPIVE010000001.1"/>
</dbReference>
<feature type="transmembrane region" description="Helical" evidence="1">
    <location>
        <begin position="288"/>
        <end position="311"/>
    </location>
</feature>
<dbReference type="Pfam" id="PF00924">
    <property type="entry name" value="MS_channel_2nd"/>
    <property type="match status" value="1"/>
</dbReference>
<name>A0AA41ZCF2_9GAMM</name>
<comment type="caution">
    <text evidence="3">The sequence shown here is derived from an EMBL/GenBank/DDBJ whole genome shotgun (WGS) entry which is preliminary data.</text>
</comment>
<dbReference type="PANTHER" id="PTHR30566:SF25">
    <property type="entry name" value="INNER MEMBRANE PROTEIN"/>
    <property type="match status" value="1"/>
</dbReference>
<accession>A0AA41ZCF2</accession>
<dbReference type="Proteomes" id="UP001165678">
    <property type="component" value="Unassembled WGS sequence"/>
</dbReference>
<dbReference type="AlphaFoldDB" id="A0AA41ZCF2"/>
<dbReference type="InterPro" id="IPR006685">
    <property type="entry name" value="MscS_channel_2nd"/>
</dbReference>
<protein>
    <submittedName>
        <fullName evidence="3">Mechanosensitive ion channel</fullName>
    </submittedName>
</protein>
<gene>
    <name evidence="3" type="ORF">OQ287_00670</name>
</gene>
<evidence type="ECO:0000256" key="1">
    <source>
        <dbReference type="SAM" id="Phobius"/>
    </source>
</evidence>
<keyword evidence="4" id="KW-1185">Reference proteome</keyword>
<evidence type="ECO:0000313" key="4">
    <source>
        <dbReference type="Proteomes" id="UP001165678"/>
    </source>
</evidence>
<feature type="domain" description="Mechanosensitive ion channel MscS" evidence="2">
    <location>
        <begin position="387"/>
        <end position="452"/>
    </location>
</feature>
<organism evidence="3 4">
    <name type="scientific">Larsenimonas rhizosphaerae</name>
    <dbReference type="NCBI Taxonomy" id="2944682"/>
    <lineage>
        <taxon>Bacteria</taxon>
        <taxon>Pseudomonadati</taxon>
        <taxon>Pseudomonadota</taxon>
        <taxon>Gammaproteobacteria</taxon>
        <taxon>Oceanospirillales</taxon>
        <taxon>Halomonadaceae</taxon>
        <taxon>Larsenimonas</taxon>
    </lineage>
</organism>
<dbReference type="GO" id="GO:0008381">
    <property type="term" value="F:mechanosensitive monoatomic ion channel activity"/>
    <property type="evidence" value="ECO:0007669"/>
    <property type="project" value="UniProtKB-ARBA"/>
</dbReference>
<keyword evidence="1" id="KW-0472">Membrane</keyword>
<dbReference type="SUPFAM" id="SSF50182">
    <property type="entry name" value="Sm-like ribonucleoproteins"/>
    <property type="match status" value="1"/>
</dbReference>
<feature type="transmembrane region" description="Helical" evidence="1">
    <location>
        <begin position="369"/>
        <end position="392"/>
    </location>
</feature>
<dbReference type="InterPro" id="IPR010920">
    <property type="entry name" value="LSM_dom_sf"/>
</dbReference>
<proteinExistence type="predicted"/>
<feature type="transmembrane region" description="Helical" evidence="1">
    <location>
        <begin position="259"/>
        <end position="282"/>
    </location>
</feature>
<reference evidence="3" key="1">
    <citation type="submission" date="2022-11" db="EMBL/GenBank/DDBJ databases">
        <title>Larsenimonas rhizosphaerae sp. nov., isolated from a tidal mudflat.</title>
        <authorList>
            <person name="Lee S.D."/>
            <person name="Kim I.S."/>
        </authorList>
    </citation>
    <scope>NUCLEOTIDE SEQUENCE</scope>
    <source>
        <strain evidence="3">GH2-1</strain>
    </source>
</reference>
<keyword evidence="1" id="KW-0812">Transmembrane</keyword>
<dbReference type="GO" id="GO:0016020">
    <property type="term" value="C:membrane"/>
    <property type="evidence" value="ECO:0007669"/>
    <property type="project" value="InterPro"/>
</dbReference>